<evidence type="ECO:0000256" key="1">
    <source>
        <dbReference type="SAM" id="MobiDB-lite"/>
    </source>
</evidence>
<comment type="caution">
    <text evidence="2">The sequence shown here is derived from an EMBL/GenBank/DDBJ whole genome shotgun (WGS) entry which is preliminary data.</text>
</comment>
<name>A0ABN2IPD7_9MICO</name>
<evidence type="ECO:0000313" key="3">
    <source>
        <dbReference type="Proteomes" id="UP001501138"/>
    </source>
</evidence>
<proteinExistence type="predicted"/>
<sequence>MADDTRRPPTPRPQGRRDGRRPGDTAVPVPRPLPEVIRFGPWRRSAIERQLRRGDLRRLRRGVYVPAVVDDGGPAVRRERRVLELAAAVAEGLETDFVFSHETAALVHGLSVYRLAEQVHVSQASKPTVRRAEDPCLRRHAIDVPSRDRTVVGGRPVTTIERTMVDCARWLPGARALVVADSALRAGADLEVVAAVLEEAAGKQGVRQARRIVEIADARAESTGESLVRWYALESGLAPEPSVEVLTRRGAFWVDLGWPDLKVGVEFDGLVKYSGGEYGDPRERLLAAKWRHDALAEAGWVLIHVAWDDLADPAALIDRIRAALTAALRRRTAR</sequence>
<gene>
    <name evidence="2" type="ORF">GCM10009809_01640</name>
</gene>
<keyword evidence="3" id="KW-1185">Reference proteome</keyword>
<dbReference type="RefSeq" id="WP_344244688.1">
    <property type="nucleotide sequence ID" value="NZ_BAAAPM010000002.1"/>
</dbReference>
<evidence type="ECO:0000313" key="2">
    <source>
        <dbReference type="EMBL" id="GAA1709091.1"/>
    </source>
</evidence>
<feature type="region of interest" description="Disordered" evidence="1">
    <location>
        <begin position="1"/>
        <end position="30"/>
    </location>
</feature>
<accession>A0ABN2IPD7</accession>
<organism evidence="2 3">
    <name type="scientific">Isoptericola hypogeus</name>
    <dbReference type="NCBI Taxonomy" id="300179"/>
    <lineage>
        <taxon>Bacteria</taxon>
        <taxon>Bacillati</taxon>
        <taxon>Actinomycetota</taxon>
        <taxon>Actinomycetes</taxon>
        <taxon>Micrococcales</taxon>
        <taxon>Promicromonosporaceae</taxon>
        <taxon>Isoptericola</taxon>
    </lineage>
</organism>
<dbReference type="EMBL" id="BAAAPM010000002">
    <property type="protein sequence ID" value="GAA1709091.1"/>
    <property type="molecule type" value="Genomic_DNA"/>
</dbReference>
<evidence type="ECO:0008006" key="4">
    <source>
        <dbReference type="Google" id="ProtNLM"/>
    </source>
</evidence>
<dbReference type="Proteomes" id="UP001501138">
    <property type="component" value="Unassembled WGS sequence"/>
</dbReference>
<reference evidence="2 3" key="1">
    <citation type="journal article" date="2019" name="Int. J. Syst. Evol. Microbiol.">
        <title>The Global Catalogue of Microorganisms (GCM) 10K type strain sequencing project: providing services to taxonomists for standard genome sequencing and annotation.</title>
        <authorList>
            <consortium name="The Broad Institute Genomics Platform"/>
            <consortium name="The Broad Institute Genome Sequencing Center for Infectious Disease"/>
            <person name="Wu L."/>
            <person name="Ma J."/>
        </authorList>
    </citation>
    <scope>NUCLEOTIDE SEQUENCE [LARGE SCALE GENOMIC DNA]</scope>
    <source>
        <strain evidence="2 3">JCM 15589</strain>
    </source>
</reference>
<protein>
    <recommendedName>
        <fullName evidence="4">Transcriptional regulator, AbiEi antitoxin, Type IV TA system</fullName>
    </recommendedName>
</protein>